<evidence type="ECO:0000313" key="1">
    <source>
        <dbReference type="EMBL" id="RKQ35693.1"/>
    </source>
</evidence>
<dbReference type="Proteomes" id="UP000269301">
    <property type="component" value="Unassembled WGS sequence"/>
</dbReference>
<proteinExistence type="predicted"/>
<name>A0A495A7K5_9BACI</name>
<sequence length="116" mass="13565">MDQHFLSVEEFNELIRHWNGRKIKIVKHELDDFDETLMDLSAISYSKDTRRIDDYEPMYSLNLNGSGVIETTMNNYQSLPSELYEIPLEDSALYEFDGSRFIVSTSRGVYTIEVVQ</sequence>
<dbReference type="RefSeq" id="WP_121203333.1">
    <property type="nucleotide sequence ID" value="NZ_RBZP01000002.1"/>
</dbReference>
<dbReference type="InterPro" id="IPR058926">
    <property type="entry name" value="YmzB-like"/>
</dbReference>
<dbReference type="AlphaFoldDB" id="A0A495A7K5"/>
<gene>
    <name evidence="1" type="ORF">D8M06_05355</name>
</gene>
<keyword evidence="2" id="KW-1185">Reference proteome</keyword>
<dbReference type="OrthoDB" id="2705224at2"/>
<evidence type="ECO:0000313" key="2">
    <source>
        <dbReference type="Proteomes" id="UP000269301"/>
    </source>
</evidence>
<accession>A0A495A7K5</accession>
<reference evidence="1 2" key="1">
    <citation type="journal article" date="2016" name="Int. J. Syst. Evol. Microbiol.">
        <title>Oceanobacillus halophilus sp. nov., a novel moderately halophilic bacterium from a hypersaline lake.</title>
        <authorList>
            <person name="Amoozegar M.A."/>
            <person name="Bagheri M."/>
            <person name="Makhdoumi A."/>
            <person name="Nikou M.M."/>
            <person name="Fazeli S.A.S."/>
            <person name="Schumann P."/>
            <person name="Sproer C."/>
            <person name="Sanchez-Porro C."/>
            <person name="Ventosa A."/>
        </authorList>
    </citation>
    <scope>NUCLEOTIDE SEQUENCE [LARGE SCALE GENOMIC DNA]</scope>
    <source>
        <strain evidence="1 2">DSM 23996</strain>
    </source>
</reference>
<organism evidence="1 2">
    <name type="scientific">Oceanobacillus halophilus</name>
    <dbReference type="NCBI Taxonomy" id="930130"/>
    <lineage>
        <taxon>Bacteria</taxon>
        <taxon>Bacillati</taxon>
        <taxon>Bacillota</taxon>
        <taxon>Bacilli</taxon>
        <taxon>Bacillales</taxon>
        <taxon>Bacillaceae</taxon>
        <taxon>Oceanobacillus</taxon>
    </lineage>
</organism>
<protein>
    <submittedName>
        <fullName evidence="1">Uncharacterized protein</fullName>
    </submittedName>
</protein>
<dbReference type="EMBL" id="RBZP01000002">
    <property type="protein sequence ID" value="RKQ35693.1"/>
    <property type="molecule type" value="Genomic_DNA"/>
</dbReference>
<dbReference type="Pfam" id="PF25846">
    <property type="entry name" value="YmzB"/>
    <property type="match status" value="1"/>
</dbReference>
<comment type="caution">
    <text evidence="1">The sequence shown here is derived from an EMBL/GenBank/DDBJ whole genome shotgun (WGS) entry which is preliminary data.</text>
</comment>